<reference evidence="5 6" key="1">
    <citation type="submission" date="2018-06" db="EMBL/GenBank/DDBJ databases">
        <title>Comparative genomics reveals the genomic features of Rhizophagus irregularis, R. cerebriforme, R. diaphanum and Gigaspora rosea, and their symbiotic lifestyle signature.</title>
        <authorList>
            <person name="Morin E."/>
            <person name="San Clemente H."/>
            <person name="Chen E.C.H."/>
            <person name="De La Providencia I."/>
            <person name="Hainaut M."/>
            <person name="Kuo A."/>
            <person name="Kohler A."/>
            <person name="Murat C."/>
            <person name="Tang N."/>
            <person name="Roy S."/>
            <person name="Loubradou J."/>
            <person name="Henrissat B."/>
            <person name="Grigoriev I.V."/>
            <person name="Corradi N."/>
            <person name="Roux C."/>
            <person name="Martin F.M."/>
        </authorList>
    </citation>
    <scope>NUCLEOTIDE SEQUENCE [LARGE SCALE GENOMIC DNA]</scope>
    <source>
        <strain evidence="5 6">DAOM 194757</strain>
    </source>
</reference>
<dbReference type="InterPro" id="IPR027417">
    <property type="entry name" value="P-loop_NTPase"/>
</dbReference>
<dbReference type="InterPro" id="IPR015760">
    <property type="entry name" value="TIF_IF2"/>
</dbReference>
<feature type="region of interest" description="Disordered" evidence="3">
    <location>
        <begin position="77"/>
        <end position="99"/>
    </location>
</feature>
<dbReference type="PANTHER" id="PTHR43381">
    <property type="entry name" value="TRANSLATION INITIATION FACTOR IF-2-RELATED"/>
    <property type="match status" value="1"/>
</dbReference>
<sequence length="99" mass="11570">MNQKTGYNHSANNMKLLEEHLRRYEDEVFPSQDLFFLTPYTNLEKLWSLILRLPVVSIMGHIDHGKTTLLDTIHHSQVQKEEKGNDLKRIAPNDPNPTF</sequence>
<evidence type="ECO:0000313" key="6">
    <source>
        <dbReference type="Proteomes" id="UP000266673"/>
    </source>
</evidence>
<comment type="caution">
    <text evidence="5">The sequence shown here is derived from an EMBL/GenBank/DDBJ whole genome shotgun (WGS) entry which is preliminary data.</text>
</comment>
<dbReference type="EMBL" id="QKWP01000122">
    <property type="protein sequence ID" value="RIB26814.1"/>
    <property type="molecule type" value="Genomic_DNA"/>
</dbReference>
<dbReference type="GO" id="GO:0005737">
    <property type="term" value="C:cytoplasm"/>
    <property type="evidence" value="ECO:0007669"/>
    <property type="project" value="TreeGrafter"/>
</dbReference>
<evidence type="ECO:0000256" key="3">
    <source>
        <dbReference type="SAM" id="MobiDB-lite"/>
    </source>
</evidence>
<dbReference type="GO" id="GO:0003743">
    <property type="term" value="F:translation initiation factor activity"/>
    <property type="evidence" value="ECO:0007669"/>
    <property type="project" value="TreeGrafter"/>
</dbReference>
<evidence type="ECO:0000256" key="1">
    <source>
        <dbReference type="ARBA" id="ARBA00022741"/>
    </source>
</evidence>
<evidence type="ECO:0000259" key="4">
    <source>
        <dbReference type="Pfam" id="PF00009"/>
    </source>
</evidence>
<dbReference type="GO" id="GO:0003924">
    <property type="term" value="F:GTPase activity"/>
    <property type="evidence" value="ECO:0007669"/>
    <property type="project" value="InterPro"/>
</dbReference>
<dbReference type="PANTHER" id="PTHR43381:SF5">
    <property type="entry name" value="TR-TYPE G DOMAIN-CONTAINING PROTEIN"/>
    <property type="match status" value="1"/>
</dbReference>
<dbReference type="GO" id="GO:0005525">
    <property type="term" value="F:GTP binding"/>
    <property type="evidence" value="ECO:0007669"/>
    <property type="project" value="UniProtKB-KW"/>
</dbReference>
<dbReference type="Gene3D" id="3.40.50.300">
    <property type="entry name" value="P-loop containing nucleotide triphosphate hydrolases"/>
    <property type="match status" value="1"/>
</dbReference>
<name>A0A397VWB1_9GLOM</name>
<keyword evidence="2" id="KW-0342">GTP-binding</keyword>
<keyword evidence="6" id="KW-1185">Reference proteome</keyword>
<dbReference type="OrthoDB" id="2425258at2759"/>
<keyword evidence="1" id="KW-0547">Nucleotide-binding</keyword>
<accession>A0A397VWB1</accession>
<evidence type="ECO:0000256" key="2">
    <source>
        <dbReference type="ARBA" id="ARBA00023134"/>
    </source>
</evidence>
<organism evidence="5 6">
    <name type="scientific">Gigaspora rosea</name>
    <dbReference type="NCBI Taxonomy" id="44941"/>
    <lineage>
        <taxon>Eukaryota</taxon>
        <taxon>Fungi</taxon>
        <taxon>Fungi incertae sedis</taxon>
        <taxon>Mucoromycota</taxon>
        <taxon>Glomeromycotina</taxon>
        <taxon>Glomeromycetes</taxon>
        <taxon>Diversisporales</taxon>
        <taxon>Gigasporaceae</taxon>
        <taxon>Gigaspora</taxon>
    </lineage>
</organism>
<evidence type="ECO:0000313" key="5">
    <source>
        <dbReference type="EMBL" id="RIB26814.1"/>
    </source>
</evidence>
<feature type="compositionally biased region" description="Basic and acidic residues" evidence="3">
    <location>
        <begin position="77"/>
        <end position="91"/>
    </location>
</feature>
<gene>
    <name evidence="5" type="ORF">C2G38_2162361</name>
</gene>
<dbReference type="AlphaFoldDB" id="A0A397VWB1"/>
<proteinExistence type="predicted"/>
<dbReference type="Proteomes" id="UP000266673">
    <property type="component" value="Unassembled WGS sequence"/>
</dbReference>
<dbReference type="SUPFAM" id="SSF52540">
    <property type="entry name" value="P-loop containing nucleoside triphosphate hydrolases"/>
    <property type="match status" value="1"/>
</dbReference>
<dbReference type="Pfam" id="PF00009">
    <property type="entry name" value="GTP_EFTU"/>
    <property type="match status" value="1"/>
</dbReference>
<feature type="domain" description="Tr-type G" evidence="4">
    <location>
        <begin position="54"/>
        <end position="85"/>
    </location>
</feature>
<dbReference type="STRING" id="44941.A0A397VWB1"/>
<protein>
    <recommendedName>
        <fullName evidence="4">Tr-type G domain-containing protein</fullName>
    </recommendedName>
</protein>
<dbReference type="InterPro" id="IPR000795">
    <property type="entry name" value="T_Tr_GTP-bd_dom"/>
</dbReference>